<dbReference type="InterPro" id="IPR030395">
    <property type="entry name" value="GP_PDE_dom"/>
</dbReference>
<dbReference type="SUPFAM" id="SSF51695">
    <property type="entry name" value="PLC-like phosphodiesterases"/>
    <property type="match status" value="1"/>
</dbReference>
<dbReference type="PANTHER" id="PTHR46211">
    <property type="entry name" value="GLYCEROPHOSPHORYL DIESTER PHOSPHODIESTERASE"/>
    <property type="match status" value="1"/>
</dbReference>
<protein>
    <submittedName>
        <fullName evidence="2">Glycerophosphodiester phosphodiesterase</fullName>
    </submittedName>
</protein>
<accession>A0A6V6YUI0</accession>
<dbReference type="GO" id="GO:0008081">
    <property type="term" value="F:phosphoric diester hydrolase activity"/>
    <property type="evidence" value="ECO:0007669"/>
    <property type="project" value="InterPro"/>
</dbReference>
<dbReference type="PROSITE" id="PS51257">
    <property type="entry name" value="PROKAR_LIPOPROTEIN"/>
    <property type="match status" value="1"/>
</dbReference>
<dbReference type="EMBL" id="CAIJDO010000098">
    <property type="protein sequence ID" value="CAD0002934.1"/>
    <property type="molecule type" value="Genomic_DNA"/>
</dbReference>
<gene>
    <name evidence="2" type="ORF">FLACHUCJ7_01135</name>
</gene>
<dbReference type="PROSITE" id="PS51704">
    <property type="entry name" value="GP_PDE"/>
    <property type="match status" value="1"/>
</dbReference>
<sequence>MNTFKKVSFLFVLIVLSSCSIKKNEIVAHRGAWKKKNLPENSIAALRHAIDLKFAGSEFDVWRTADDSLVINHDSHFNKLLIEETNYADLIKFKLSNGEKLPTLHEYISEGMQNNKKTLLVCEIKPSEISQERGKKTAVLTVEIIRKLKADKNTCYISFDYEILKQIRQIDPKTSLQYLEGNKSPKQVKADNINGIDYHFSVFKKHPEWIQEAKDSKMILNAWTVNEPGDMDWIIAHKFNYITTNEPELLIQRVKSKK</sequence>
<organism evidence="2 3">
    <name type="scientific">Flavobacterium chungangense</name>
    <dbReference type="NCBI Taxonomy" id="554283"/>
    <lineage>
        <taxon>Bacteria</taxon>
        <taxon>Pseudomonadati</taxon>
        <taxon>Bacteroidota</taxon>
        <taxon>Flavobacteriia</taxon>
        <taxon>Flavobacteriales</taxon>
        <taxon>Flavobacteriaceae</taxon>
        <taxon>Flavobacterium</taxon>
    </lineage>
</organism>
<dbReference type="RefSeq" id="WP_031455458.1">
    <property type="nucleotide sequence ID" value="NZ_CAIJDO010000098.1"/>
</dbReference>
<name>A0A6V6YUI0_9FLAO</name>
<feature type="domain" description="GP-PDE" evidence="1">
    <location>
        <begin position="24"/>
        <end position="254"/>
    </location>
</feature>
<evidence type="ECO:0000259" key="1">
    <source>
        <dbReference type="PROSITE" id="PS51704"/>
    </source>
</evidence>
<reference evidence="2 3" key="1">
    <citation type="submission" date="2020-06" db="EMBL/GenBank/DDBJ databases">
        <authorList>
            <person name="Criscuolo A."/>
        </authorList>
    </citation>
    <scope>NUCLEOTIDE SEQUENCE [LARGE SCALE GENOMIC DNA]</scope>
    <source>
        <strain evidence="3">CIP 110025</strain>
    </source>
</reference>
<proteinExistence type="predicted"/>
<comment type="caution">
    <text evidence="2">The sequence shown here is derived from an EMBL/GenBank/DDBJ whole genome shotgun (WGS) entry which is preliminary data.</text>
</comment>
<dbReference type="Proteomes" id="UP000556700">
    <property type="component" value="Unassembled WGS sequence"/>
</dbReference>
<evidence type="ECO:0000313" key="3">
    <source>
        <dbReference type="Proteomes" id="UP000556700"/>
    </source>
</evidence>
<dbReference type="AlphaFoldDB" id="A0A6V6YUI0"/>
<dbReference type="Pfam" id="PF03009">
    <property type="entry name" value="GDPD"/>
    <property type="match status" value="1"/>
</dbReference>
<dbReference type="Gene3D" id="3.20.20.190">
    <property type="entry name" value="Phosphatidylinositol (PI) phosphodiesterase"/>
    <property type="match status" value="1"/>
</dbReference>
<dbReference type="GO" id="GO:0006629">
    <property type="term" value="P:lipid metabolic process"/>
    <property type="evidence" value="ECO:0007669"/>
    <property type="project" value="InterPro"/>
</dbReference>
<keyword evidence="3" id="KW-1185">Reference proteome</keyword>
<dbReference type="InterPro" id="IPR017946">
    <property type="entry name" value="PLC-like_Pdiesterase_TIM-brl"/>
</dbReference>
<evidence type="ECO:0000313" key="2">
    <source>
        <dbReference type="EMBL" id="CAD0002934.1"/>
    </source>
</evidence>
<dbReference type="PANTHER" id="PTHR46211:SF1">
    <property type="entry name" value="GLYCEROPHOSPHODIESTER PHOSPHODIESTERASE, CYTOPLASMIC"/>
    <property type="match status" value="1"/>
</dbReference>